<evidence type="ECO:0000256" key="9">
    <source>
        <dbReference type="ARBA" id="ARBA00022912"/>
    </source>
</evidence>
<dbReference type="InterPro" id="IPR035892">
    <property type="entry name" value="C2_domain_sf"/>
</dbReference>
<comment type="similarity">
    <text evidence="3">Belongs to the PTEN phosphatase protein family.</text>
</comment>
<keyword evidence="26" id="KW-0808">Transferase</keyword>
<dbReference type="GO" id="GO:0051896">
    <property type="term" value="P:regulation of phosphatidylinositol 3-kinase/protein kinase B signal transduction"/>
    <property type="evidence" value="ECO:0007669"/>
    <property type="project" value="TreeGrafter"/>
</dbReference>
<feature type="domain" description="Phosphatase tensin-type" evidence="24">
    <location>
        <begin position="23"/>
        <end position="195"/>
    </location>
</feature>
<comment type="catalytic activity">
    <reaction evidence="19">
        <text>O-phospho-L-seryl-[protein] + H2O = L-seryl-[protein] + phosphate</text>
        <dbReference type="Rhea" id="RHEA:20629"/>
        <dbReference type="Rhea" id="RHEA-COMP:9863"/>
        <dbReference type="Rhea" id="RHEA-COMP:11604"/>
        <dbReference type="ChEBI" id="CHEBI:15377"/>
        <dbReference type="ChEBI" id="CHEBI:29999"/>
        <dbReference type="ChEBI" id="CHEBI:43474"/>
        <dbReference type="ChEBI" id="CHEBI:83421"/>
        <dbReference type="EC" id="3.1.3.16"/>
    </reaction>
    <physiologicalReaction direction="left-to-right" evidence="19">
        <dbReference type="Rhea" id="RHEA:20630"/>
    </physiologicalReaction>
</comment>
<evidence type="ECO:0000256" key="5">
    <source>
        <dbReference type="ARBA" id="ARBA00013064"/>
    </source>
</evidence>
<dbReference type="InterPro" id="IPR057023">
    <property type="entry name" value="PTP-SAK"/>
</dbReference>
<dbReference type="InterPro" id="IPR003595">
    <property type="entry name" value="Tyr_Pase_cat"/>
</dbReference>
<comment type="catalytic activity">
    <reaction evidence="20">
        <text>O-phospho-L-threonyl-[protein] + H2O = L-threonyl-[protein] + phosphate</text>
        <dbReference type="Rhea" id="RHEA:47004"/>
        <dbReference type="Rhea" id="RHEA-COMP:11060"/>
        <dbReference type="Rhea" id="RHEA-COMP:11605"/>
        <dbReference type="ChEBI" id="CHEBI:15377"/>
        <dbReference type="ChEBI" id="CHEBI:30013"/>
        <dbReference type="ChEBI" id="CHEBI:43474"/>
        <dbReference type="ChEBI" id="CHEBI:61977"/>
        <dbReference type="EC" id="3.1.3.16"/>
    </reaction>
    <physiologicalReaction direction="left-to-right" evidence="20">
        <dbReference type="Rhea" id="RHEA:47005"/>
    </physiologicalReaction>
</comment>
<dbReference type="InterPro" id="IPR000387">
    <property type="entry name" value="Tyr_Pase_dom"/>
</dbReference>
<dbReference type="GO" id="GO:0050793">
    <property type="term" value="P:regulation of developmental process"/>
    <property type="evidence" value="ECO:0007669"/>
    <property type="project" value="UniProtKB-ARBA"/>
</dbReference>
<dbReference type="Pfam" id="PF10409">
    <property type="entry name" value="PTEN_C2"/>
    <property type="match status" value="1"/>
</dbReference>
<dbReference type="PROSITE" id="PS51181">
    <property type="entry name" value="PPASE_TENSIN"/>
    <property type="match status" value="1"/>
</dbReference>
<dbReference type="InterPro" id="IPR045101">
    <property type="entry name" value="PTP_PTEN"/>
</dbReference>
<dbReference type="GO" id="GO:0043491">
    <property type="term" value="P:phosphatidylinositol 3-kinase/protein kinase B signal transduction"/>
    <property type="evidence" value="ECO:0007669"/>
    <property type="project" value="TreeGrafter"/>
</dbReference>
<dbReference type="PANTHER" id="PTHR12305">
    <property type="entry name" value="PHOSPHATASE WITH HOMOLOGY TO TENSIN"/>
    <property type="match status" value="1"/>
</dbReference>
<dbReference type="EC" id="3.1.3.48" evidence="5"/>
<dbReference type="GO" id="GO:0048870">
    <property type="term" value="P:cell motility"/>
    <property type="evidence" value="ECO:0007669"/>
    <property type="project" value="TreeGrafter"/>
</dbReference>
<dbReference type="GO" id="GO:0008285">
    <property type="term" value="P:negative regulation of cell population proliferation"/>
    <property type="evidence" value="ECO:0007669"/>
    <property type="project" value="TreeGrafter"/>
</dbReference>
<evidence type="ECO:0000256" key="20">
    <source>
        <dbReference type="ARBA" id="ARBA00048832"/>
    </source>
</evidence>
<dbReference type="SUPFAM" id="SSF52799">
    <property type="entry name" value="(Phosphotyrosine protein) phosphatases II"/>
    <property type="match status" value="1"/>
</dbReference>
<dbReference type="GO" id="GO:0016301">
    <property type="term" value="F:kinase activity"/>
    <property type="evidence" value="ECO:0007669"/>
    <property type="project" value="UniProtKB-KW"/>
</dbReference>
<dbReference type="SMART" id="SM00404">
    <property type="entry name" value="PTPc_motif"/>
    <property type="match status" value="1"/>
</dbReference>
<comment type="catalytic activity">
    <reaction evidence="17">
        <text>1D-myo-inositol 1,3,4,5,6-pentakisphosphate + H2O = 1D-myo-inositol 1,4,5,6-tetrakisphosphate + phosphate</text>
        <dbReference type="Rhea" id="RHEA:77143"/>
        <dbReference type="ChEBI" id="CHEBI:15377"/>
        <dbReference type="ChEBI" id="CHEBI:43474"/>
        <dbReference type="ChEBI" id="CHEBI:57627"/>
        <dbReference type="ChEBI" id="CHEBI:57733"/>
    </reaction>
    <physiologicalReaction direction="left-to-right" evidence="17">
        <dbReference type="Rhea" id="RHEA:77144"/>
    </physiologicalReaction>
</comment>
<evidence type="ECO:0000256" key="17">
    <source>
        <dbReference type="ARBA" id="ARBA00043762"/>
    </source>
</evidence>
<keyword evidence="26" id="KW-0418">Kinase</keyword>
<keyword evidence="8" id="KW-0378">Hydrolase</keyword>
<evidence type="ECO:0000256" key="7">
    <source>
        <dbReference type="ARBA" id="ARBA00022490"/>
    </source>
</evidence>
<dbReference type="GO" id="GO:0016314">
    <property type="term" value="F:phosphatidylinositol-3,4,5-trisphosphate 3-phosphatase activity"/>
    <property type="evidence" value="ECO:0007669"/>
    <property type="project" value="UniProtKB-EC"/>
</dbReference>
<comment type="catalytic activity">
    <reaction evidence="21">
        <text>O-phospho-L-tyrosyl-[protein] + H2O = L-tyrosyl-[protein] + phosphate</text>
        <dbReference type="Rhea" id="RHEA:10684"/>
        <dbReference type="Rhea" id="RHEA-COMP:10136"/>
        <dbReference type="Rhea" id="RHEA-COMP:20101"/>
        <dbReference type="ChEBI" id="CHEBI:15377"/>
        <dbReference type="ChEBI" id="CHEBI:43474"/>
        <dbReference type="ChEBI" id="CHEBI:46858"/>
        <dbReference type="ChEBI" id="CHEBI:61978"/>
        <dbReference type="EC" id="3.1.3.48"/>
    </reaction>
    <physiologicalReaction direction="left-to-right" evidence="21">
        <dbReference type="Rhea" id="RHEA:10685"/>
    </physiologicalReaction>
</comment>
<protein>
    <recommendedName>
        <fullName evidence="14">Phosphatidylinositol 3,4,5-trisphosphate 3-phosphatase and dual-specificity protein phosphatase PTEN</fullName>
        <ecNumber evidence="6">3.1.3.16</ecNumber>
        <ecNumber evidence="5">3.1.3.48</ecNumber>
        <ecNumber evidence="4">3.1.3.67</ecNumber>
    </recommendedName>
    <alternativeName>
        <fullName evidence="18">Inositol polyphosphate 3-phosphatase</fullName>
    </alternativeName>
</protein>
<evidence type="ECO:0000256" key="8">
    <source>
        <dbReference type="ARBA" id="ARBA00022801"/>
    </source>
</evidence>
<evidence type="ECO:0000256" key="6">
    <source>
        <dbReference type="ARBA" id="ARBA00013081"/>
    </source>
</evidence>
<dbReference type="PROSITE" id="PS51182">
    <property type="entry name" value="C2_TENSIN"/>
    <property type="match status" value="1"/>
</dbReference>
<dbReference type="PROSITE" id="PS00383">
    <property type="entry name" value="TYR_PHOSPHATASE_1"/>
    <property type="match status" value="1"/>
</dbReference>
<dbReference type="GO" id="GO:0005829">
    <property type="term" value="C:cytosol"/>
    <property type="evidence" value="ECO:0007669"/>
    <property type="project" value="TreeGrafter"/>
</dbReference>
<dbReference type="SUPFAM" id="SSF49562">
    <property type="entry name" value="C2 domain (Calcium/lipid-binding domain, CaLB)"/>
    <property type="match status" value="1"/>
</dbReference>
<dbReference type="InterPro" id="IPR016130">
    <property type="entry name" value="Tyr_Pase_AS"/>
</dbReference>
<dbReference type="GO" id="GO:0043005">
    <property type="term" value="C:neuron projection"/>
    <property type="evidence" value="ECO:0007669"/>
    <property type="project" value="UniProtKB-SubCell"/>
</dbReference>
<proteinExistence type="inferred from homology"/>
<evidence type="ECO:0000256" key="16">
    <source>
        <dbReference type="ARBA" id="ARBA00043760"/>
    </source>
</evidence>
<dbReference type="EMBL" id="GFDF01006941">
    <property type="protein sequence ID" value="JAV07143.1"/>
    <property type="molecule type" value="Transcribed_RNA"/>
</dbReference>
<accession>A0A1L8DKY8</accession>
<feature type="domain" description="C2 tensin-type" evidence="25">
    <location>
        <begin position="200"/>
        <end position="344"/>
    </location>
</feature>
<dbReference type="GO" id="GO:0046856">
    <property type="term" value="P:phosphatidylinositol dephosphorylation"/>
    <property type="evidence" value="ECO:0007669"/>
    <property type="project" value="TreeGrafter"/>
</dbReference>
<dbReference type="InterPro" id="IPR051281">
    <property type="entry name" value="Dual-spec_lipid-protein_phosph"/>
</dbReference>
<dbReference type="EC" id="3.1.3.67" evidence="4"/>
<keyword evidence="10" id="KW-0443">Lipid metabolism</keyword>
<evidence type="ECO:0000256" key="22">
    <source>
        <dbReference type="SAM" id="MobiDB-lite"/>
    </source>
</evidence>
<keyword evidence="11" id="KW-0966">Cell projection</keyword>
<keyword evidence="9" id="KW-0904">Protein phosphatase</keyword>
<evidence type="ECO:0000259" key="23">
    <source>
        <dbReference type="PROSITE" id="PS50056"/>
    </source>
</evidence>
<dbReference type="AlphaFoldDB" id="A0A1L8DKY8"/>
<evidence type="ECO:0000256" key="14">
    <source>
        <dbReference type="ARBA" id="ARBA00034338"/>
    </source>
</evidence>
<keyword evidence="7" id="KW-0963">Cytoplasm</keyword>
<evidence type="ECO:0000256" key="15">
    <source>
        <dbReference type="ARBA" id="ARBA00043734"/>
    </source>
</evidence>
<evidence type="ECO:0000256" key="2">
    <source>
        <dbReference type="ARBA" id="ARBA00004496"/>
    </source>
</evidence>
<feature type="compositionally biased region" description="Polar residues" evidence="22">
    <location>
        <begin position="374"/>
        <end position="386"/>
    </location>
</feature>
<evidence type="ECO:0000259" key="24">
    <source>
        <dbReference type="PROSITE" id="PS51181"/>
    </source>
</evidence>
<evidence type="ECO:0000259" key="25">
    <source>
        <dbReference type="PROSITE" id="PS51182"/>
    </source>
</evidence>
<dbReference type="GO" id="GO:0004725">
    <property type="term" value="F:protein tyrosine phosphatase activity"/>
    <property type="evidence" value="ECO:0007669"/>
    <property type="project" value="UniProtKB-EC"/>
</dbReference>
<dbReference type="InterPro" id="IPR029021">
    <property type="entry name" value="Prot-tyrosine_phosphatase-like"/>
</dbReference>
<comment type="catalytic activity">
    <reaction evidence="15">
        <text>1D-myo-inositol 1,3,4,5-tetrakisphosphate + H2O = 1D-myo-inositol 1,4,5-trisphosphate + phosphate</text>
        <dbReference type="Rhea" id="RHEA:77155"/>
        <dbReference type="ChEBI" id="CHEBI:15377"/>
        <dbReference type="ChEBI" id="CHEBI:43474"/>
        <dbReference type="ChEBI" id="CHEBI:57895"/>
        <dbReference type="ChEBI" id="CHEBI:203600"/>
    </reaction>
    <physiologicalReaction direction="left-to-right" evidence="15">
        <dbReference type="Rhea" id="RHEA:77156"/>
    </physiologicalReaction>
</comment>
<dbReference type="Gene3D" id="3.90.190.10">
    <property type="entry name" value="Protein tyrosine phosphatase superfamily"/>
    <property type="match status" value="1"/>
</dbReference>
<dbReference type="SMART" id="SM01326">
    <property type="entry name" value="PTEN_C2"/>
    <property type="match status" value="1"/>
</dbReference>
<dbReference type="FunFam" id="3.90.190.10:FF:000029">
    <property type="entry name" value="Phosphatidylinositol 3,4,5-trisphosphate 3-phosphatase and dual-specificity protein phosphatase PTEN"/>
    <property type="match status" value="1"/>
</dbReference>
<evidence type="ECO:0000256" key="18">
    <source>
        <dbReference type="ARBA" id="ARBA00044309"/>
    </source>
</evidence>
<feature type="domain" description="Tyrosine specific protein phosphatases" evidence="23">
    <location>
        <begin position="112"/>
        <end position="183"/>
    </location>
</feature>
<dbReference type="CDD" id="cd14509">
    <property type="entry name" value="PTP_PTEN"/>
    <property type="match status" value="1"/>
</dbReference>
<name>A0A1L8DKY8_9DIPT</name>
<dbReference type="GO" id="GO:0005886">
    <property type="term" value="C:plasma membrane"/>
    <property type="evidence" value="ECO:0007669"/>
    <property type="project" value="TreeGrafter"/>
</dbReference>
<organism evidence="26">
    <name type="scientific">Nyssomyia neivai</name>
    <dbReference type="NCBI Taxonomy" id="330878"/>
    <lineage>
        <taxon>Eukaryota</taxon>
        <taxon>Metazoa</taxon>
        <taxon>Ecdysozoa</taxon>
        <taxon>Arthropoda</taxon>
        <taxon>Hexapoda</taxon>
        <taxon>Insecta</taxon>
        <taxon>Pterygota</taxon>
        <taxon>Neoptera</taxon>
        <taxon>Endopterygota</taxon>
        <taxon>Diptera</taxon>
        <taxon>Nematocera</taxon>
        <taxon>Psychodoidea</taxon>
        <taxon>Psychodidae</taxon>
        <taxon>Nyssomyia</taxon>
    </lineage>
</organism>
<sequence length="419" mass="47736">MANTISNMKMTNPIKGLVSKRKKRYTEDGYNLDLSYITKNLIAMAFPAEKLVEAVYRNNIDDVLRLFEEKHKGFYKIYNLCSERSYDYSKFQNRVASYPFNDHNPPTIQLIQAFCDDVQKFLSVDPKNVAAVHCKAGKGRTGTMICCYLLHVRKFTLAADALSFYGQKRTHDEKGVTIPSQRRYVEYYSRLLKTVRPYSEVKLLICELKLSPPPLLNSHQGSLNFSISEWSGRKLHRDSVSDVKRSQGNGDGQIVIKLDCCIPLSGDIQVEFYNKGVIKKEKLFHFWFNTYFVNEETEGNIPAEGDSSKLVFRLTKFELDDAHKDKQNKIFPPDFEVQVILQRIPSDSYDARGTSHHNNHSSNNLHHVNHRNSQNNTTPPVASLNSHPGAHTPSESSDASCTDSSTEEDGWESGESTYL</sequence>
<feature type="compositionally biased region" description="Low complexity" evidence="22">
    <location>
        <begin position="394"/>
        <end position="404"/>
    </location>
</feature>
<dbReference type="PROSITE" id="PS50056">
    <property type="entry name" value="TYR_PHOSPHATASE_2"/>
    <property type="match status" value="1"/>
</dbReference>
<comment type="subcellular location">
    <subcellularLocation>
        <location evidence="1">Cell projection</location>
        <location evidence="1">Neuron projection</location>
    </subcellularLocation>
    <subcellularLocation>
        <location evidence="2">Cytoplasm</location>
    </subcellularLocation>
</comment>
<dbReference type="GO" id="GO:0004722">
    <property type="term" value="F:protein serine/threonine phosphatase activity"/>
    <property type="evidence" value="ECO:0007669"/>
    <property type="project" value="UniProtKB-EC"/>
</dbReference>
<evidence type="ECO:0000256" key="21">
    <source>
        <dbReference type="ARBA" id="ARBA00051341"/>
    </source>
</evidence>
<dbReference type="Gene3D" id="2.60.40.1110">
    <property type="match status" value="1"/>
</dbReference>
<comment type="catalytic activity">
    <reaction evidence="13">
        <text>1,2-dioctanoyl-sn-glycero-3-phospho-(1D-myo-inositol-3,4,5-trisphosphate) + H2O = 1,2-dioctanoyl-sn-glycero-3-phospho-(1D-myo-inositol-4,5-bisphosphate) + phosphate</text>
        <dbReference type="Rhea" id="RHEA:43552"/>
        <dbReference type="ChEBI" id="CHEBI:15377"/>
        <dbReference type="ChEBI" id="CHEBI:43474"/>
        <dbReference type="ChEBI" id="CHEBI:83416"/>
        <dbReference type="ChEBI" id="CHEBI:83419"/>
    </reaction>
    <physiologicalReaction direction="left-to-right" evidence="13">
        <dbReference type="Rhea" id="RHEA:43553"/>
    </physiologicalReaction>
</comment>
<dbReference type="EC" id="3.1.3.16" evidence="6"/>
<dbReference type="PANTHER" id="PTHR12305:SF81">
    <property type="entry name" value="PHOSPHATIDYLINOSITOL 3,4,5-TRISPHOSPHATE 3-PHOSPHATASE AND DUAL-SPECIFICITY PROTEIN PHOSPHATASE PTEN"/>
    <property type="match status" value="1"/>
</dbReference>
<dbReference type="InterPro" id="IPR014020">
    <property type="entry name" value="Tensin_C2-dom"/>
</dbReference>
<evidence type="ECO:0000313" key="26">
    <source>
        <dbReference type="EMBL" id="JAV07143.1"/>
    </source>
</evidence>
<evidence type="ECO:0000256" key="12">
    <source>
        <dbReference type="ARBA" id="ARBA00034256"/>
    </source>
</evidence>
<comment type="catalytic activity">
    <reaction evidence="12">
        <text>1,2-dihexadecanoyl-sn-glycero-3-phospho-(1D-myo-inositol-3,4,5-trisphosphate) + H2O = 1,2-dihexadecanoyl-sn-glycero-3-phospho-(1D-myo-inositol-4,5-bisphosphate) + phosphate</text>
        <dbReference type="Rhea" id="RHEA:43560"/>
        <dbReference type="ChEBI" id="CHEBI:15377"/>
        <dbReference type="ChEBI" id="CHEBI:43474"/>
        <dbReference type="ChEBI" id="CHEBI:83420"/>
        <dbReference type="ChEBI" id="CHEBI:83423"/>
    </reaction>
    <physiologicalReaction direction="left-to-right" evidence="12">
        <dbReference type="Rhea" id="RHEA:43561"/>
    </physiologicalReaction>
</comment>
<evidence type="ECO:0000256" key="13">
    <source>
        <dbReference type="ARBA" id="ARBA00034268"/>
    </source>
</evidence>
<evidence type="ECO:0000256" key="11">
    <source>
        <dbReference type="ARBA" id="ARBA00023273"/>
    </source>
</evidence>
<dbReference type="GO" id="GO:0005634">
    <property type="term" value="C:nucleus"/>
    <property type="evidence" value="ECO:0007669"/>
    <property type="project" value="TreeGrafter"/>
</dbReference>
<dbReference type="Pfam" id="PF22784">
    <property type="entry name" value="PTP-SAK"/>
    <property type="match status" value="1"/>
</dbReference>
<evidence type="ECO:0000256" key="4">
    <source>
        <dbReference type="ARBA" id="ARBA00013015"/>
    </source>
</evidence>
<reference evidence="26" key="1">
    <citation type="submission" date="2016-12" db="EMBL/GenBank/DDBJ databases">
        <title>An insight into the sialome and mialome of the sand fly, Nyssomyia neivai.</title>
        <authorList>
            <person name="Sebastian V."/>
            <person name="Goulart T.M."/>
            <person name="Oliveira W."/>
            <person name="Calvo E."/>
            <person name="Oliveira L.F."/>
            <person name="Pinto M.C."/>
            <person name="Rosselino A.M."/>
            <person name="Ribeiro J.M."/>
        </authorList>
    </citation>
    <scope>NUCLEOTIDE SEQUENCE</scope>
</reference>
<evidence type="ECO:0000256" key="19">
    <source>
        <dbReference type="ARBA" id="ARBA00047986"/>
    </source>
</evidence>
<comment type="catalytic activity">
    <reaction evidence="16">
        <text>a 1,2-diacyl-sn-glycero-3-phospho-(1D-myo-inositol-3,4,5-trisphosphate) + H2O = a 1,2-diacyl-sn-glycero-3-phospho-(1D-myo-inositol-4,5-bisphosphate) + phosphate</text>
        <dbReference type="Rhea" id="RHEA:25017"/>
        <dbReference type="ChEBI" id="CHEBI:15377"/>
        <dbReference type="ChEBI" id="CHEBI:43474"/>
        <dbReference type="ChEBI" id="CHEBI:57836"/>
        <dbReference type="ChEBI" id="CHEBI:58456"/>
        <dbReference type="EC" id="3.1.3.67"/>
    </reaction>
    <physiologicalReaction direction="left-to-right" evidence="16">
        <dbReference type="Rhea" id="RHEA:25018"/>
    </physiologicalReaction>
</comment>
<evidence type="ECO:0000256" key="1">
    <source>
        <dbReference type="ARBA" id="ARBA00004487"/>
    </source>
</evidence>
<feature type="region of interest" description="Disordered" evidence="22">
    <location>
        <begin position="348"/>
        <end position="419"/>
    </location>
</feature>
<evidence type="ECO:0000256" key="3">
    <source>
        <dbReference type="ARBA" id="ARBA00007881"/>
    </source>
</evidence>
<dbReference type="InterPro" id="IPR029023">
    <property type="entry name" value="Tensin_phosphatase"/>
</dbReference>
<evidence type="ECO:0000256" key="10">
    <source>
        <dbReference type="ARBA" id="ARBA00023098"/>
    </source>
</evidence>